<evidence type="ECO:0000313" key="3">
    <source>
        <dbReference type="Proteomes" id="UP000053989"/>
    </source>
</evidence>
<reference evidence="3" key="2">
    <citation type="submission" date="2015-01" db="EMBL/GenBank/DDBJ databases">
        <title>Evolutionary Origins and Diversification of the Mycorrhizal Mutualists.</title>
        <authorList>
            <consortium name="DOE Joint Genome Institute"/>
            <consortium name="Mycorrhizal Genomics Consortium"/>
            <person name="Kohler A."/>
            <person name="Kuo A."/>
            <person name="Nagy L.G."/>
            <person name="Floudas D."/>
            <person name="Copeland A."/>
            <person name="Barry K.W."/>
            <person name="Cichocki N."/>
            <person name="Veneault-Fourrey C."/>
            <person name="LaButti K."/>
            <person name="Lindquist E.A."/>
            <person name="Lipzen A."/>
            <person name="Lundell T."/>
            <person name="Morin E."/>
            <person name="Murat C."/>
            <person name="Riley R."/>
            <person name="Ohm R."/>
            <person name="Sun H."/>
            <person name="Tunlid A."/>
            <person name="Henrissat B."/>
            <person name="Grigoriev I.V."/>
            <person name="Hibbett D.S."/>
            <person name="Martin F."/>
        </authorList>
    </citation>
    <scope>NUCLEOTIDE SEQUENCE [LARGE SCALE GENOMIC DNA]</scope>
    <source>
        <strain evidence="3">Foug A</strain>
    </source>
</reference>
<dbReference type="PANTHER" id="PTHR12905">
    <property type="entry name" value="METALLOPHOSPHOESTERASE"/>
    <property type="match status" value="1"/>
</dbReference>
<dbReference type="InterPro" id="IPR004843">
    <property type="entry name" value="Calcineurin-like_PHP"/>
</dbReference>
<dbReference type="OrthoDB" id="630188at2759"/>
<organism evidence="2 3">
    <name type="scientific">Scleroderma citrinum Foug A</name>
    <dbReference type="NCBI Taxonomy" id="1036808"/>
    <lineage>
        <taxon>Eukaryota</taxon>
        <taxon>Fungi</taxon>
        <taxon>Dikarya</taxon>
        <taxon>Basidiomycota</taxon>
        <taxon>Agaricomycotina</taxon>
        <taxon>Agaricomycetes</taxon>
        <taxon>Agaricomycetidae</taxon>
        <taxon>Boletales</taxon>
        <taxon>Sclerodermatineae</taxon>
        <taxon>Sclerodermataceae</taxon>
        <taxon>Scleroderma</taxon>
    </lineage>
</organism>
<dbReference type="AlphaFoldDB" id="A0A0C3DLI3"/>
<gene>
    <name evidence="2" type="ORF">SCLCIDRAFT_131263</name>
</gene>
<dbReference type="InParanoid" id="A0A0C3DLI3"/>
<protein>
    <recommendedName>
        <fullName evidence="1">Calcineurin-like phosphoesterase domain-containing protein</fullName>
    </recommendedName>
</protein>
<accession>A0A0C3DLI3</accession>
<dbReference type="HOGENOM" id="CLU_041441_4_0_1"/>
<sequence>MFTNSNDNTRVLIHLDTQEKAAPPHPGPGWTRFVCISDTHSSIFRVPPGDVLIHAGDLSSFGSLSQLTRTTDWLKSLEHPVKIIIAGNHDHCLDEKMSLEYYGPQPGLVQHARAMVRGLASRGLYYLEHEPLHFTSPSGKVWKIYGSPAAPMYVEGSFQYTSPTEAQAIYEKIPDNTEILMTHTPPYRTLDRTKRGKDAGCHILSSRLKQLKQCRLHIFGHIHESAGSQVGDYKGRDTHRVSVNAALPNSCGRVIVVDLHD</sequence>
<dbReference type="CDD" id="cd07379">
    <property type="entry name" value="MPP_239FB"/>
    <property type="match status" value="1"/>
</dbReference>
<evidence type="ECO:0000259" key="1">
    <source>
        <dbReference type="Pfam" id="PF00149"/>
    </source>
</evidence>
<dbReference type="SUPFAM" id="SSF56300">
    <property type="entry name" value="Metallo-dependent phosphatases"/>
    <property type="match status" value="1"/>
</dbReference>
<dbReference type="Pfam" id="PF00149">
    <property type="entry name" value="Metallophos"/>
    <property type="match status" value="1"/>
</dbReference>
<name>A0A0C3DLI3_9AGAM</name>
<evidence type="ECO:0000313" key="2">
    <source>
        <dbReference type="EMBL" id="KIM57089.1"/>
    </source>
</evidence>
<proteinExistence type="predicted"/>
<dbReference type="STRING" id="1036808.A0A0C3DLI3"/>
<dbReference type="Gene3D" id="3.60.21.10">
    <property type="match status" value="1"/>
</dbReference>
<dbReference type="EMBL" id="KN822106">
    <property type="protein sequence ID" value="KIM57089.1"/>
    <property type="molecule type" value="Genomic_DNA"/>
</dbReference>
<dbReference type="PANTHER" id="PTHR12905:SF0">
    <property type="entry name" value="CALCINEURIN-LIKE PHOSPHOESTERASE DOMAIN-CONTAINING PROTEIN"/>
    <property type="match status" value="1"/>
</dbReference>
<dbReference type="GO" id="GO:0016787">
    <property type="term" value="F:hydrolase activity"/>
    <property type="evidence" value="ECO:0007669"/>
    <property type="project" value="InterPro"/>
</dbReference>
<reference evidence="2 3" key="1">
    <citation type="submission" date="2014-04" db="EMBL/GenBank/DDBJ databases">
        <authorList>
            <consortium name="DOE Joint Genome Institute"/>
            <person name="Kuo A."/>
            <person name="Kohler A."/>
            <person name="Nagy L.G."/>
            <person name="Floudas D."/>
            <person name="Copeland A."/>
            <person name="Barry K.W."/>
            <person name="Cichocki N."/>
            <person name="Veneault-Fourrey C."/>
            <person name="LaButti K."/>
            <person name="Lindquist E.A."/>
            <person name="Lipzen A."/>
            <person name="Lundell T."/>
            <person name="Morin E."/>
            <person name="Murat C."/>
            <person name="Sun H."/>
            <person name="Tunlid A."/>
            <person name="Henrissat B."/>
            <person name="Grigoriev I.V."/>
            <person name="Hibbett D.S."/>
            <person name="Martin F."/>
            <person name="Nordberg H.P."/>
            <person name="Cantor M.N."/>
            <person name="Hua S.X."/>
        </authorList>
    </citation>
    <scope>NUCLEOTIDE SEQUENCE [LARGE SCALE GENOMIC DNA]</scope>
    <source>
        <strain evidence="2 3">Foug A</strain>
    </source>
</reference>
<keyword evidence="3" id="KW-1185">Reference proteome</keyword>
<dbReference type="InterPro" id="IPR051693">
    <property type="entry name" value="UPF0046_metallophosphoest"/>
</dbReference>
<feature type="domain" description="Calcineurin-like phosphoesterase" evidence="1">
    <location>
        <begin position="32"/>
        <end position="224"/>
    </location>
</feature>
<dbReference type="Proteomes" id="UP000053989">
    <property type="component" value="Unassembled WGS sequence"/>
</dbReference>
<dbReference type="InterPro" id="IPR029052">
    <property type="entry name" value="Metallo-depent_PP-like"/>
</dbReference>